<dbReference type="AlphaFoldDB" id="A0A8C5JFJ1"/>
<evidence type="ECO:0000313" key="1">
    <source>
        <dbReference type="Ensembl" id="ENSJHYP00000016673.1"/>
    </source>
</evidence>
<accession>A0A8C5JFJ1</accession>
<sequence length="56" mass="6283">LVFLPFCCFDCQCQAEMSFRNEALPGSFQTNRIAGSPDCRLVFVTALVSWDGNTLY</sequence>
<protein>
    <submittedName>
        <fullName evidence="1">Uncharacterized protein</fullName>
    </submittedName>
</protein>
<organism evidence="1 2">
    <name type="scientific">Junco hyemalis</name>
    <name type="common">Dark-eyed junco</name>
    <dbReference type="NCBI Taxonomy" id="40217"/>
    <lineage>
        <taxon>Eukaryota</taxon>
        <taxon>Metazoa</taxon>
        <taxon>Chordata</taxon>
        <taxon>Craniata</taxon>
        <taxon>Vertebrata</taxon>
        <taxon>Euteleostomi</taxon>
        <taxon>Archelosauria</taxon>
        <taxon>Archosauria</taxon>
        <taxon>Dinosauria</taxon>
        <taxon>Saurischia</taxon>
        <taxon>Theropoda</taxon>
        <taxon>Coelurosauria</taxon>
        <taxon>Aves</taxon>
        <taxon>Neognathae</taxon>
        <taxon>Neoaves</taxon>
        <taxon>Telluraves</taxon>
        <taxon>Australaves</taxon>
        <taxon>Passeriformes</taxon>
        <taxon>Passerellidae</taxon>
        <taxon>Junco</taxon>
    </lineage>
</organism>
<reference evidence="1" key="1">
    <citation type="submission" date="2025-08" db="UniProtKB">
        <authorList>
            <consortium name="Ensembl"/>
        </authorList>
    </citation>
    <scope>IDENTIFICATION</scope>
</reference>
<reference evidence="1" key="2">
    <citation type="submission" date="2025-09" db="UniProtKB">
        <authorList>
            <consortium name="Ensembl"/>
        </authorList>
    </citation>
    <scope>IDENTIFICATION</scope>
</reference>
<keyword evidence="2" id="KW-1185">Reference proteome</keyword>
<dbReference type="Ensembl" id="ENSJHYT00000020082.1">
    <property type="protein sequence ID" value="ENSJHYP00000016673.1"/>
    <property type="gene ID" value="ENSJHYG00000012718.1"/>
</dbReference>
<proteinExistence type="predicted"/>
<evidence type="ECO:0000313" key="2">
    <source>
        <dbReference type="Proteomes" id="UP000694408"/>
    </source>
</evidence>
<dbReference type="Proteomes" id="UP000694408">
    <property type="component" value="Unplaced"/>
</dbReference>
<name>A0A8C5JFJ1_JUNHY</name>